<evidence type="ECO:0000256" key="1">
    <source>
        <dbReference type="SAM" id="MobiDB-lite"/>
    </source>
</evidence>
<accession>A0A3P7P0E4</accession>
<organism evidence="2 3">
    <name type="scientific">Dibothriocephalus latus</name>
    <name type="common">Fish tapeworm</name>
    <name type="synonym">Diphyllobothrium latum</name>
    <dbReference type="NCBI Taxonomy" id="60516"/>
    <lineage>
        <taxon>Eukaryota</taxon>
        <taxon>Metazoa</taxon>
        <taxon>Spiralia</taxon>
        <taxon>Lophotrochozoa</taxon>
        <taxon>Platyhelminthes</taxon>
        <taxon>Cestoda</taxon>
        <taxon>Eucestoda</taxon>
        <taxon>Diphyllobothriidea</taxon>
        <taxon>Diphyllobothriidae</taxon>
        <taxon>Dibothriocephalus</taxon>
    </lineage>
</organism>
<evidence type="ECO:0000313" key="2">
    <source>
        <dbReference type="EMBL" id="VDN39117.1"/>
    </source>
</evidence>
<name>A0A3P7P0E4_DIBLA</name>
<proteinExistence type="predicted"/>
<dbReference type="EMBL" id="UYRU01094600">
    <property type="protein sequence ID" value="VDN39117.1"/>
    <property type="molecule type" value="Genomic_DNA"/>
</dbReference>
<reference evidence="2 3" key="1">
    <citation type="submission" date="2018-11" db="EMBL/GenBank/DDBJ databases">
        <authorList>
            <consortium name="Pathogen Informatics"/>
        </authorList>
    </citation>
    <scope>NUCLEOTIDE SEQUENCE [LARGE SCALE GENOMIC DNA]</scope>
</reference>
<dbReference type="OrthoDB" id="8963429at2759"/>
<gene>
    <name evidence="2" type="ORF">DILT_LOCUS17768</name>
</gene>
<evidence type="ECO:0000313" key="3">
    <source>
        <dbReference type="Proteomes" id="UP000281553"/>
    </source>
</evidence>
<dbReference type="AlphaFoldDB" id="A0A3P7P0E4"/>
<dbReference type="Proteomes" id="UP000281553">
    <property type="component" value="Unassembled WGS sequence"/>
</dbReference>
<keyword evidence="3" id="KW-1185">Reference proteome</keyword>
<feature type="compositionally biased region" description="Basic and acidic residues" evidence="1">
    <location>
        <begin position="1"/>
        <end position="15"/>
    </location>
</feature>
<feature type="compositionally biased region" description="Basic residues" evidence="1">
    <location>
        <begin position="16"/>
        <end position="28"/>
    </location>
</feature>
<protein>
    <submittedName>
        <fullName evidence="2">Uncharacterized protein</fullName>
    </submittedName>
</protein>
<sequence length="109" mass="12079">MGDELKKNGKLDVKPTIKRQLMKPKNPRPRQEPSGVLYKICCSFGQSNHVGEIGRLLKTQIAKHAAAVWRNDANSQAAAHSTKSGHTFKFGEAEIIARGDNQVSRELLE</sequence>
<feature type="region of interest" description="Disordered" evidence="1">
    <location>
        <begin position="1"/>
        <end position="32"/>
    </location>
</feature>